<evidence type="ECO:0000313" key="1">
    <source>
        <dbReference type="EMBL" id="KAK5876964.1"/>
    </source>
</evidence>
<sequence length="77" mass="8369">MRRDPFMVEGCCGKGSRNALQELYNPTQVGGLHLTVLTFISSGLHSAPLQLSDAEALTPAGMCWERPVNTSIVFLSF</sequence>
<keyword evidence="2" id="KW-1185">Reference proteome</keyword>
<gene>
    <name evidence="1" type="ORF">CesoFtcFv8_026261</name>
</gene>
<proteinExistence type="predicted"/>
<dbReference type="EMBL" id="JAULUE010002067">
    <property type="protein sequence ID" value="KAK5876964.1"/>
    <property type="molecule type" value="Genomic_DNA"/>
</dbReference>
<reference evidence="1 2" key="1">
    <citation type="journal article" date="2023" name="Mol. Biol. Evol.">
        <title>Genomics of Secondarily Temperate Adaptation in the Only Non-Antarctic Icefish.</title>
        <authorList>
            <person name="Rivera-Colon A.G."/>
            <person name="Rayamajhi N."/>
            <person name="Minhas B.F."/>
            <person name="Madrigal G."/>
            <person name="Bilyk K.T."/>
            <person name="Yoon V."/>
            <person name="Hune M."/>
            <person name="Gregory S."/>
            <person name="Cheng C.H.C."/>
            <person name="Catchen J.M."/>
        </authorList>
    </citation>
    <scope>NUCLEOTIDE SEQUENCE [LARGE SCALE GENOMIC DNA]</scope>
    <source>
        <strain evidence="1">JC2023a</strain>
    </source>
</reference>
<organism evidence="1 2">
    <name type="scientific">Champsocephalus esox</name>
    <name type="common">pike icefish</name>
    <dbReference type="NCBI Taxonomy" id="159716"/>
    <lineage>
        <taxon>Eukaryota</taxon>
        <taxon>Metazoa</taxon>
        <taxon>Chordata</taxon>
        <taxon>Craniata</taxon>
        <taxon>Vertebrata</taxon>
        <taxon>Euteleostomi</taxon>
        <taxon>Actinopterygii</taxon>
        <taxon>Neopterygii</taxon>
        <taxon>Teleostei</taxon>
        <taxon>Neoteleostei</taxon>
        <taxon>Acanthomorphata</taxon>
        <taxon>Eupercaria</taxon>
        <taxon>Perciformes</taxon>
        <taxon>Notothenioidei</taxon>
        <taxon>Channichthyidae</taxon>
        <taxon>Champsocephalus</taxon>
    </lineage>
</organism>
<name>A0AAN8GCZ5_9TELE</name>
<evidence type="ECO:0000313" key="2">
    <source>
        <dbReference type="Proteomes" id="UP001335648"/>
    </source>
</evidence>
<accession>A0AAN8GCZ5</accession>
<comment type="caution">
    <text evidence="1">The sequence shown here is derived from an EMBL/GenBank/DDBJ whole genome shotgun (WGS) entry which is preliminary data.</text>
</comment>
<dbReference type="AlphaFoldDB" id="A0AAN8GCZ5"/>
<protein>
    <submittedName>
        <fullName evidence="1">Uncharacterized protein</fullName>
    </submittedName>
</protein>
<dbReference type="Proteomes" id="UP001335648">
    <property type="component" value="Unassembled WGS sequence"/>
</dbReference>